<reference evidence="1" key="1">
    <citation type="submission" date="2023-05" db="EMBL/GenBank/DDBJ databases">
        <authorList>
            <person name="Stuckert A."/>
        </authorList>
    </citation>
    <scope>NUCLEOTIDE SEQUENCE</scope>
</reference>
<evidence type="ECO:0000313" key="2">
    <source>
        <dbReference type="Proteomes" id="UP001162483"/>
    </source>
</evidence>
<gene>
    <name evidence="1" type="ORF">SPARVUS_LOCUS1720467</name>
</gene>
<proteinExistence type="predicted"/>
<accession>A0ABN9AW31</accession>
<comment type="caution">
    <text evidence="1">The sequence shown here is derived from an EMBL/GenBank/DDBJ whole genome shotgun (WGS) entry which is preliminary data.</text>
</comment>
<keyword evidence="2" id="KW-1185">Reference proteome</keyword>
<dbReference type="Proteomes" id="UP001162483">
    <property type="component" value="Unassembled WGS sequence"/>
</dbReference>
<name>A0ABN9AW31_9NEOB</name>
<organism evidence="1 2">
    <name type="scientific">Staurois parvus</name>
    <dbReference type="NCBI Taxonomy" id="386267"/>
    <lineage>
        <taxon>Eukaryota</taxon>
        <taxon>Metazoa</taxon>
        <taxon>Chordata</taxon>
        <taxon>Craniata</taxon>
        <taxon>Vertebrata</taxon>
        <taxon>Euteleostomi</taxon>
        <taxon>Amphibia</taxon>
        <taxon>Batrachia</taxon>
        <taxon>Anura</taxon>
        <taxon>Neobatrachia</taxon>
        <taxon>Ranoidea</taxon>
        <taxon>Ranidae</taxon>
        <taxon>Staurois</taxon>
    </lineage>
</organism>
<protein>
    <submittedName>
        <fullName evidence="1">Uncharacterized protein</fullName>
    </submittedName>
</protein>
<sequence length="57" mass="6662">MGEALEKSWRRAWEKETRELESRRVMRGAVRTVWVIFGDKIGDVIWGGVINGFICYC</sequence>
<evidence type="ECO:0000313" key="1">
    <source>
        <dbReference type="EMBL" id="CAI9540257.1"/>
    </source>
</evidence>
<dbReference type="EMBL" id="CATNWA010001448">
    <property type="protein sequence ID" value="CAI9540257.1"/>
    <property type="molecule type" value="Genomic_DNA"/>
</dbReference>